<organism evidence="2 3">
    <name type="scientific">Pseudomonas brassicacearum (strain NFM421)</name>
    <dbReference type="NCBI Taxonomy" id="994484"/>
    <lineage>
        <taxon>Bacteria</taxon>
        <taxon>Pseudomonadati</taxon>
        <taxon>Pseudomonadota</taxon>
        <taxon>Gammaproteobacteria</taxon>
        <taxon>Pseudomonadales</taxon>
        <taxon>Pseudomonadaceae</taxon>
        <taxon>Pseudomonas</taxon>
    </lineage>
</organism>
<accession>F2KJB8</accession>
<proteinExistence type="predicted"/>
<feature type="region of interest" description="Disordered" evidence="1">
    <location>
        <begin position="37"/>
        <end position="57"/>
    </location>
</feature>
<reference key="2">
    <citation type="submission" date="2011-03" db="EMBL/GenBank/DDBJ databases">
        <title>Complete Genome Sequence of a beneficial plant roots-associated bacterium Pseudomonas brassicacearum.</title>
        <authorList>
            <person name="Ortet P."/>
            <person name="Barakat M."/>
            <person name="Lalaouna D."/>
            <person name="Fochesato S."/>
            <person name="Barbe V."/>
            <person name="Santaella C."/>
            <person name="Heulin T."/>
            <person name="Achouak W."/>
        </authorList>
    </citation>
    <scope>NUCLEOTIDE SEQUENCE</scope>
    <source>
        <strain>NFM421</strain>
    </source>
</reference>
<dbReference type="HOGENOM" id="CLU_2603273_0_0_6"/>
<dbReference type="STRING" id="994484.PSEBR_cmegm90"/>
<dbReference type="Proteomes" id="UP000006692">
    <property type="component" value="Chromosome"/>
</dbReference>
<evidence type="ECO:0000313" key="3">
    <source>
        <dbReference type="Proteomes" id="UP000006692"/>
    </source>
</evidence>
<evidence type="ECO:0000313" key="2">
    <source>
        <dbReference type="EMBL" id="AEA70144.1"/>
    </source>
</evidence>
<dbReference type="EMBL" id="CP002585">
    <property type="protein sequence ID" value="AEA70144.1"/>
    <property type="molecule type" value="Genomic_DNA"/>
</dbReference>
<name>F2KJB8_PSEBN</name>
<dbReference type="KEGG" id="pba:PSEBR_cmegm90"/>
<dbReference type="AlphaFoldDB" id="F2KJB8"/>
<evidence type="ECO:0000256" key="1">
    <source>
        <dbReference type="SAM" id="MobiDB-lite"/>
    </source>
</evidence>
<gene>
    <name evidence="2" type="ORF">PSEBR_cmegm90</name>
</gene>
<reference evidence="2 3" key="1">
    <citation type="journal article" date="2011" name="J. Bacteriol.">
        <title>Complete genome sequence of a beneficial plant root-associated bacterium, Pseudomonas brassicacearum.</title>
        <authorList>
            <person name="Ortet P."/>
            <person name="Barakat M."/>
            <person name="Lalaouna D."/>
            <person name="Fochesato S."/>
            <person name="Barbe V."/>
            <person name="Vacherie B."/>
            <person name="Santaella C."/>
            <person name="Heulin T."/>
            <person name="Achouak W."/>
        </authorList>
    </citation>
    <scope>NUCLEOTIDE SEQUENCE [LARGE SCALE GENOMIC DNA]</scope>
    <source>
        <strain evidence="2 3">NFM421</strain>
    </source>
</reference>
<protein>
    <submittedName>
        <fullName evidence="2">Uncharacterized protein</fullName>
    </submittedName>
</protein>
<sequence>MTLSRNAIRSGLPMLNFSWRLLAELLARPAIATRVIERAQRPPHEGTTRALGTDHDPFQPHESSAFFQLEMGGMAWSNN</sequence>